<feature type="region of interest" description="Disordered" evidence="1">
    <location>
        <begin position="12"/>
        <end position="56"/>
    </location>
</feature>
<organism evidence="2 3">
    <name type="scientific">Zancudomyces culisetae</name>
    <name type="common">Gut fungus</name>
    <name type="synonym">Smittium culisetae</name>
    <dbReference type="NCBI Taxonomy" id="1213189"/>
    <lineage>
        <taxon>Eukaryota</taxon>
        <taxon>Fungi</taxon>
        <taxon>Fungi incertae sedis</taxon>
        <taxon>Zoopagomycota</taxon>
        <taxon>Kickxellomycotina</taxon>
        <taxon>Harpellomycetes</taxon>
        <taxon>Harpellales</taxon>
        <taxon>Legeriomycetaceae</taxon>
        <taxon>Zancudomyces</taxon>
    </lineage>
</organism>
<dbReference type="AlphaFoldDB" id="A0A1R1PEN5"/>
<evidence type="ECO:0000313" key="2">
    <source>
        <dbReference type="EMBL" id="OMH79373.1"/>
    </source>
</evidence>
<accession>A0A1R1PEN5</accession>
<name>A0A1R1PEN5_ZANCU</name>
<keyword evidence="3" id="KW-1185">Reference proteome</keyword>
<dbReference type="Proteomes" id="UP000188320">
    <property type="component" value="Unassembled WGS sequence"/>
</dbReference>
<gene>
    <name evidence="2" type="ORF">AX774_g7210</name>
</gene>
<feature type="compositionally biased region" description="Low complexity" evidence="1">
    <location>
        <begin position="23"/>
        <end position="38"/>
    </location>
</feature>
<sequence length="119" mass="13131">MYVYLLPRNRIKGSSNLQKDSSTKNGNVNNSTNRNTFTKLRKTASSKGPYKKTGATLIPPIVHTPATSTKVRMVVPPAPVVSTKTCVSSVVRNHPNQNQYISQKAKKYLDTQQSLGEKV</sequence>
<reference evidence="3" key="1">
    <citation type="submission" date="2017-01" db="EMBL/GenBank/DDBJ databases">
        <authorList>
            <person name="Wang Y."/>
            <person name="White M."/>
            <person name="Kvist S."/>
            <person name="Moncalvo J.-M."/>
        </authorList>
    </citation>
    <scope>NUCLEOTIDE SEQUENCE [LARGE SCALE GENOMIC DNA]</scope>
    <source>
        <strain evidence="3">COL-18-3</strain>
    </source>
</reference>
<evidence type="ECO:0000256" key="1">
    <source>
        <dbReference type="SAM" id="MobiDB-lite"/>
    </source>
</evidence>
<proteinExistence type="predicted"/>
<dbReference type="EMBL" id="LSSK01001568">
    <property type="protein sequence ID" value="OMH79373.1"/>
    <property type="molecule type" value="Genomic_DNA"/>
</dbReference>
<evidence type="ECO:0000313" key="3">
    <source>
        <dbReference type="Proteomes" id="UP000188320"/>
    </source>
</evidence>
<comment type="caution">
    <text evidence="2">The sequence shown here is derived from an EMBL/GenBank/DDBJ whole genome shotgun (WGS) entry which is preliminary data.</text>
</comment>
<protein>
    <submittedName>
        <fullName evidence="2">Uncharacterized protein</fullName>
    </submittedName>
</protein>